<name>A0A0C2J371_THEKT</name>
<comment type="caution">
    <text evidence="2">The sequence shown here is derived from an EMBL/GenBank/DDBJ whole genome shotgun (WGS) entry which is preliminary data.</text>
</comment>
<organism evidence="2 3">
    <name type="scientific">Thelohanellus kitauei</name>
    <name type="common">Myxosporean</name>
    <dbReference type="NCBI Taxonomy" id="669202"/>
    <lineage>
        <taxon>Eukaryota</taxon>
        <taxon>Metazoa</taxon>
        <taxon>Cnidaria</taxon>
        <taxon>Myxozoa</taxon>
        <taxon>Myxosporea</taxon>
        <taxon>Bivalvulida</taxon>
        <taxon>Platysporina</taxon>
        <taxon>Myxobolidae</taxon>
        <taxon>Thelohanellus</taxon>
    </lineage>
</organism>
<dbReference type="GO" id="GO:0003964">
    <property type="term" value="F:RNA-directed DNA polymerase activity"/>
    <property type="evidence" value="ECO:0007669"/>
    <property type="project" value="UniProtKB-KW"/>
</dbReference>
<dbReference type="EMBL" id="JWZT01001311">
    <property type="protein sequence ID" value="KII72274.1"/>
    <property type="molecule type" value="Genomic_DNA"/>
</dbReference>
<dbReference type="OMA" id="SENEWNI"/>
<reference evidence="2 3" key="1">
    <citation type="journal article" date="2014" name="Genome Biol. Evol.">
        <title>The genome of the myxosporean Thelohanellus kitauei shows adaptations to nutrient acquisition within its fish host.</title>
        <authorList>
            <person name="Yang Y."/>
            <person name="Xiong J."/>
            <person name="Zhou Z."/>
            <person name="Huo F."/>
            <person name="Miao W."/>
            <person name="Ran C."/>
            <person name="Liu Y."/>
            <person name="Zhang J."/>
            <person name="Feng J."/>
            <person name="Wang M."/>
            <person name="Wang M."/>
            <person name="Wang L."/>
            <person name="Yao B."/>
        </authorList>
    </citation>
    <scope>NUCLEOTIDE SEQUENCE [LARGE SCALE GENOMIC DNA]</scope>
    <source>
        <strain evidence="2">Wuqing</strain>
    </source>
</reference>
<keyword evidence="2" id="KW-0808">Transferase</keyword>
<evidence type="ECO:0000313" key="2">
    <source>
        <dbReference type="EMBL" id="KII72274.1"/>
    </source>
</evidence>
<protein>
    <submittedName>
        <fullName evidence="2">LINE-1 reverse transcriptase</fullName>
    </submittedName>
</protein>
<keyword evidence="2" id="KW-0548">Nucleotidyltransferase</keyword>
<feature type="domain" description="Reverse transcriptase" evidence="1">
    <location>
        <begin position="1"/>
        <end position="276"/>
    </location>
</feature>
<gene>
    <name evidence="2" type="ORF">RF11_01117</name>
</gene>
<dbReference type="Proteomes" id="UP000031668">
    <property type="component" value="Unassembled WGS sequence"/>
</dbReference>
<dbReference type="InterPro" id="IPR000477">
    <property type="entry name" value="RT_dom"/>
</dbReference>
<dbReference type="OrthoDB" id="5984286at2759"/>
<dbReference type="InterPro" id="IPR043502">
    <property type="entry name" value="DNA/RNA_pol_sf"/>
</dbReference>
<dbReference type="PANTHER" id="PTHR47027:SF20">
    <property type="entry name" value="REVERSE TRANSCRIPTASE-LIKE PROTEIN WITH RNA-DIRECTED DNA POLYMERASE DOMAIN"/>
    <property type="match status" value="1"/>
</dbReference>
<sequence length="367" mass="41764">MECHRSSTHDNNLLDCITRLINRVLRKREKTIVPIPEKGDFSCIDNYRRISLIIIATKNIANIILARIKPRLEETLALERAVFRSAKEYPSHIAILYELCKRRQPTQTDTHLCFLDFSSGHDIKLTALGVDHKLVRMVKCQYTNANANVRIPGSARTIHTFDINKGVRQGCRLSPILFNIFINELYVKLRENRLLIGELHYADDLVISTSSEDTLRLQIIVLENFSREKRLKVNAACVYVHRGEFKIDADIIPLVSEYRYLAGLLRTDRSWDHFVMNYVAEGNRCSGALFRFLTERIVLFGKREIATLNQYSHFVPTNDVNGCCHEGAAKVTEMAVSGVEVGASVTSLVQRLDITMDHMSSISSLLG</sequence>
<dbReference type="PANTHER" id="PTHR47027">
    <property type="entry name" value="REVERSE TRANSCRIPTASE DOMAIN-CONTAINING PROTEIN"/>
    <property type="match status" value="1"/>
</dbReference>
<proteinExistence type="predicted"/>
<keyword evidence="3" id="KW-1185">Reference proteome</keyword>
<accession>A0A0C2J371</accession>
<dbReference type="AlphaFoldDB" id="A0A0C2J371"/>
<keyword evidence="2" id="KW-0695">RNA-directed DNA polymerase</keyword>
<evidence type="ECO:0000259" key="1">
    <source>
        <dbReference type="PROSITE" id="PS50878"/>
    </source>
</evidence>
<dbReference type="Pfam" id="PF00078">
    <property type="entry name" value="RVT_1"/>
    <property type="match status" value="1"/>
</dbReference>
<evidence type="ECO:0000313" key="3">
    <source>
        <dbReference type="Proteomes" id="UP000031668"/>
    </source>
</evidence>
<dbReference type="PROSITE" id="PS50878">
    <property type="entry name" value="RT_POL"/>
    <property type="match status" value="1"/>
</dbReference>
<dbReference type="SUPFAM" id="SSF56672">
    <property type="entry name" value="DNA/RNA polymerases"/>
    <property type="match status" value="1"/>
</dbReference>